<evidence type="ECO:0000256" key="1">
    <source>
        <dbReference type="SAM" id="MobiDB-lite"/>
    </source>
</evidence>
<proteinExistence type="predicted"/>
<feature type="region of interest" description="Disordered" evidence="1">
    <location>
        <begin position="65"/>
        <end position="125"/>
    </location>
</feature>
<feature type="compositionally biased region" description="Basic and acidic residues" evidence="1">
    <location>
        <begin position="68"/>
        <end position="100"/>
    </location>
</feature>
<organism evidence="2 3">
    <name type="scientific">Oedothorax gibbosus</name>
    <dbReference type="NCBI Taxonomy" id="931172"/>
    <lineage>
        <taxon>Eukaryota</taxon>
        <taxon>Metazoa</taxon>
        <taxon>Ecdysozoa</taxon>
        <taxon>Arthropoda</taxon>
        <taxon>Chelicerata</taxon>
        <taxon>Arachnida</taxon>
        <taxon>Araneae</taxon>
        <taxon>Araneomorphae</taxon>
        <taxon>Entelegynae</taxon>
        <taxon>Araneoidea</taxon>
        <taxon>Linyphiidae</taxon>
        <taxon>Erigoninae</taxon>
        <taxon>Oedothorax</taxon>
    </lineage>
</organism>
<dbReference type="AlphaFoldDB" id="A0AAV6VJR7"/>
<evidence type="ECO:0000313" key="3">
    <source>
        <dbReference type="Proteomes" id="UP000827092"/>
    </source>
</evidence>
<keyword evidence="3" id="KW-1185">Reference proteome</keyword>
<name>A0AAV6VJR7_9ARAC</name>
<sequence>MSGLFKDGCGLEYRRFSVFETPFVSLTFKKIGDIVIDDLARCDTFGNFTKLAKSCQIWPPLHPISPDEPCRGRKRGESEKRGREDIIRERQQKAPDEKHKQTIGHGRKRNPNFFGRLSVSSKNNR</sequence>
<feature type="compositionally biased region" description="Basic residues" evidence="1">
    <location>
        <begin position="101"/>
        <end position="110"/>
    </location>
</feature>
<evidence type="ECO:0000313" key="2">
    <source>
        <dbReference type="EMBL" id="KAG8196386.1"/>
    </source>
</evidence>
<accession>A0AAV6VJR7</accession>
<protein>
    <submittedName>
        <fullName evidence="2">Uncharacterized protein</fullName>
    </submittedName>
</protein>
<dbReference type="Proteomes" id="UP000827092">
    <property type="component" value="Unassembled WGS sequence"/>
</dbReference>
<comment type="caution">
    <text evidence="2">The sequence shown here is derived from an EMBL/GenBank/DDBJ whole genome shotgun (WGS) entry which is preliminary data.</text>
</comment>
<dbReference type="EMBL" id="JAFNEN010000071">
    <property type="protein sequence ID" value="KAG8196386.1"/>
    <property type="molecule type" value="Genomic_DNA"/>
</dbReference>
<gene>
    <name evidence="2" type="ORF">JTE90_009601</name>
</gene>
<reference evidence="2 3" key="1">
    <citation type="journal article" date="2022" name="Nat. Ecol. Evol.">
        <title>A masculinizing supergene underlies an exaggerated male reproductive morph in a spider.</title>
        <authorList>
            <person name="Hendrickx F."/>
            <person name="De Corte Z."/>
            <person name="Sonet G."/>
            <person name="Van Belleghem S.M."/>
            <person name="Kostlbacher S."/>
            <person name="Vangestel C."/>
        </authorList>
    </citation>
    <scope>NUCLEOTIDE SEQUENCE [LARGE SCALE GENOMIC DNA]</scope>
    <source>
        <strain evidence="2">W744_W776</strain>
    </source>
</reference>